<evidence type="ECO:0000259" key="1">
    <source>
        <dbReference type="Pfam" id="PF01844"/>
    </source>
</evidence>
<dbReference type="Proteomes" id="UP000011991">
    <property type="component" value="Unassembled WGS sequence"/>
</dbReference>
<comment type="caution">
    <text evidence="2">The sequence shown here is derived from an EMBL/GenBank/DDBJ whole genome shotgun (WGS) entry which is preliminary data.</text>
</comment>
<dbReference type="PATRIC" id="fig|1265738.3.peg.7509"/>
<keyword evidence="2" id="KW-0378">Hydrolase</keyword>
<evidence type="ECO:0000313" key="2">
    <source>
        <dbReference type="EMBL" id="EMI15548.1"/>
    </source>
</evidence>
<dbReference type="OrthoDB" id="9779761at2"/>
<organism evidence="2 3">
    <name type="scientific">Rhodopirellula maiorica SM1</name>
    <dbReference type="NCBI Taxonomy" id="1265738"/>
    <lineage>
        <taxon>Bacteria</taxon>
        <taxon>Pseudomonadati</taxon>
        <taxon>Planctomycetota</taxon>
        <taxon>Planctomycetia</taxon>
        <taxon>Pirellulales</taxon>
        <taxon>Pirellulaceae</taxon>
        <taxon>Novipirellula</taxon>
    </lineage>
</organism>
<accession>M5R7T5</accession>
<dbReference type="AlphaFoldDB" id="M5R7T5"/>
<dbReference type="CDD" id="cd00085">
    <property type="entry name" value="HNHc"/>
    <property type="match status" value="1"/>
</dbReference>
<proteinExistence type="predicted"/>
<keyword evidence="2" id="KW-0255">Endonuclease</keyword>
<dbReference type="GO" id="GO:0003676">
    <property type="term" value="F:nucleic acid binding"/>
    <property type="evidence" value="ECO:0007669"/>
    <property type="project" value="InterPro"/>
</dbReference>
<reference evidence="2 3" key="1">
    <citation type="journal article" date="2013" name="Mar. Genomics">
        <title>Expression of sulfatases in Rhodopirellula baltica and the diversity of sulfatases in the genus Rhodopirellula.</title>
        <authorList>
            <person name="Wegner C.E."/>
            <person name="Richter-Heitmann T."/>
            <person name="Klindworth A."/>
            <person name="Klockow C."/>
            <person name="Richter M."/>
            <person name="Achstetter T."/>
            <person name="Glockner F.O."/>
            <person name="Harder J."/>
        </authorList>
    </citation>
    <scope>NUCLEOTIDE SEQUENCE [LARGE SCALE GENOMIC DNA]</scope>
    <source>
        <strain evidence="2 3">SM1</strain>
    </source>
</reference>
<dbReference type="Gene3D" id="1.10.30.50">
    <property type="match status" value="1"/>
</dbReference>
<dbReference type="GO" id="GO:0004519">
    <property type="term" value="F:endonuclease activity"/>
    <property type="evidence" value="ECO:0007669"/>
    <property type="project" value="UniProtKB-KW"/>
</dbReference>
<keyword evidence="3" id="KW-1185">Reference proteome</keyword>
<keyword evidence="2" id="KW-0540">Nuclease</keyword>
<gene>
    <name evidence="2" type="ORF">RMSM_07527</name>
</gene>
<feature type="domain" description="HNH" evidence="1">
    <location>
        <begin position="164"/>
        <end position="220"/>
    </location>
</feature>
<protein>
    <submittedName>
        <fullName evidence="2">HNH endonuclease domain protein</fullName>
    </submittedName>
</protein>
<dbReference type="InterPro" id="IPR003615">
    <property type="entry name" value="HNH_nuc"/>
</dbReference>
<name>M5R7T5_9BACT</name>
<evidence type="ECO:0000313" key="3">
    <source>
        <dbReference type="Proteomes" id="UP000011991"/>
    </source>
</evidence>
<dbReference type="EMBL" id="ANOG01001071">
    <property type="protein sequence ID" value="EMI15548.1"/>
    <property type="molecule type" value="Genomic_DNA"/>
</dbReference>
<dbReference type="GO" id="GO:0008270">
    <property type="term" value="F:zinc ion binding"/>
    <property type="evidence" value="ECO:0007669"/>
    <property type="project" value="InterPro"/>
</dbReference>
<sequence>MSTSDHTKSPTPEKYVDALRRVGDLSDNLVQMLRLHFHANNRTSTADELAVAVGYTHRSVANSLYGRLGRQIGELLDFDPGSVRVDSIVLTTKPEGRWLWTLRPEFASALQTIGWVDSSHVLLPEEIGATAEFKEGASLRVTVNVYERNADARRECIAKYGTDCCICGFSFRAKFGDIGDGFIHVHHLKPLSEIDGEYTVDPVTDLRPVCPNCHAMLHRRVPAYTISEIQAILKHQKTAEPCGEREPPMTPVLKS</sequence>
<dbReference type="Pfam" id="PF01844">
    <property type="entry name" value="HNH"/>
    <property type="match status" value="1"/>
</dbReference>
<dbReference type="InterPro" id="IPR002711">
    <property type="entry name" value="HNH"/>
</dbReference>